<proteinExistence type="predicted"/>
<reference evidence="3" key="1">
    <citation type="submission" date="2016-06" db="UniProtKB">
        <authorList>
            <consortium name="WormBaseParasite"/>
        </authorList>
    </citation>
    <scope>IDENTIFICATION</scope>
</reference>
<evidence type="ECO:0000313" key="2">
    <source>
        <dbReference type="Proteomes" id="UP000275846"/>
    </source>
</evidence>
<keyword evidence="2" id="KW-1185">Reference proteome</keyword>
<dbReference type="EMBL" id="UYSU01032618">
    <property type="protein sequence ID" value="VDL90072.1"/>
    <property type="molecule type" value="Genomic_DNA"/>
</dbReference>
<reference evidence="1 2" key="2">
    <citation type="submission" date="2018-11" db="EMBL/GenBank/DDBJ databases">
        <authorList>
            <consortium name="Pathogen Informatics"/>
        </authorList>
    </citation>
    <scope>NUCLEOTIDE SEQUENCE [LARGE SCALE GENOMIC DNA]</scope>
    <source>
        <strain evidence="1 2">NST_G2</strain>
    </source>
</reference>
<dbReference type="AlphaFoldDB" id="A0A183SHI9"/>
<protein>
    <submittedName>
        <fullName evidence="1 3">Uncharacterized protein</fullName>
    </submittedName>
</protein>
<gene>
    <name evidence="1" type="ORF">SSLN_LOCUS3687</name>
</gene>
<evidence type="ECO:0000313" key="3">
    <source>
        <dbReference type="WBParaSite" id="SSLN_0000379901-mRNA-1"/>
    </source>
</evidence>
<sequence length="102" mass="11278">MLACQCSPKKLEKLILRMPYPTALGDCLRPRLSDTTAGKTVKQYLLDLRATADGSQRPHPPACVSLTDSRGHVIHERKLKADLLSSPKPPLRFGTSVIKMLQ</sequence>
<accession>A0A183SHI9</accession>
<organism evidence="3">
    <name type="scientific">Schistocephalus solidus</name>
    <name type="common">Tapeworm</name>
    <dbReference type="NCBI Taxonomy" id="70667"/>
    <lineage>
        <taxon>Eukaryota</taxon>
        <taxon>Metazoa</taxon>
        <taxon>Spiralia</taxon>
        <taxon>Lophotrochozoa</taxon>
        <taxon>Platyhelminthes</taxon>
        <taxon>Cestoda</taxon>
        <taxon>Eucestoda</taxon>
        <taxon>Diphyllobothriidea</taxon>
        <taxon>Diphyllobothriidae</taxon>
        <taxon>Schistocephalus</taxon>
    </lineage>
</organism>
<name>A0A183SHI9_SCHSO</name>
<evidence type="ECO:0000313" key="1">
    <source>
        <dbReference type="EMBL" id="VDL90072.1"/>
    </source>
</evidence>
<dbReference type="Proteomes" id="UP000275846">
    <property type="component" value="Unassembled WGS sequence"/>
</dbReference>
<dbReference type="WBParaSite" id="SSLN_0000379901-mRNA-1">
    <property type="protein sequence ID" value="SSLN_0000379901-mRNA-1"/>
    <property type="gene ID" value="SSLN_0000379901"/>
</dbReference>